<gene>
    <name evidence="1" type="ORF">BDP27DRAFT_1469549</name>
</gene>
<comment type="caution">
    <text evidence="1">The sequence shown here is derived from an EMBL/GenBank/DDBJ whole genome shotgun (WGS) entry which is preliminary data.</text>
</comment>
<dbReference type="EMBL" id="JADNRY010001199">
    <property type="protein sequence ID" value="KAF9019666.1"/>
    <property type="molecule type" value="Genomic_DNA"/>
</dbReference>
<accession>A0A9P5TVN4</accession>
<reference evidence="1" key="1">
    <citation type="submission" date="2020-11" db="EMBL/GenBank/DDBJ databases">
        <authorList>
            <consortium name="DOE Joint Genome Institute"/>
            <person name="Ahrendt S."/>
            <person name="Riley R."/>
            <person name="Andreopoulos W."/>
            <person name="Labutti K."/>
            <person name="Pangilinan J."/>
            <person name="Ruiz-Duenas F.J."/>
            <person name="Barrasa J.M."/>
            <person name="Sanchez-Garcia M."/>
            <person name="Camarero S."/>
            <person name="Miyauchi S."/>
            <person name="Serrano A."/>
            <person name="Linde D."/>
            <person name="Babiker R."/>
            <person name="Drula E."/>
            <person name="Ayuso-Fernandez I."/>
            <person name="Pacheco R."/>
            <person name="Padilla G."/>
            <person name="Ferreira P."/>
            <person name="Barriuso J."/>
            <person name="Kellner H."/>
            <person name="Castanera R."/>
            <person name="Alfaro M."/>
            <person name="Ramirez L."/>
            <person name="Pisabarro A.G."/>
            <person name="Kuo A."/>
            <person name="Tritt A."/>
            <person name="Lipzen A."/>
            <person name="He G."/>
            <person name="Yan M."/>
            <person name="Ng V."/>
            <person name="Cullen D."/>
            <person name="Martin F."/>
            <person name="Rosso M.-N."/>
            <person name="Henrissat B."/>
            <person name="Hibbett D."/>
            <person name="Martinez A.T."/>
            <person name="Grigoriev I.V."/>
        </authorList>
    </citation>
    <scope>NUCLEOTIDE SEQUENCE</scope>
    <source>
        <strain evidence="1">AH 40177</strain>
    </source>
</reference>
<feature type="non-terminal residue" evidence="1">
    <location>
        <position position="189"/>
    </location>
</feature>
<evidence type="ECO:0000313" key="2">
    <source>
        <dbReference type="Proteomes" id="UP000772434"/>
    </source>
</evidence>
<dbReference type="AlphaFoldDB" id="A0A9P5TVN4"/>
<protein>
    <submittedName>
        <fullName evidence="1">Uncharacterized protein</fullName>
    </submittedName>
</protein>
<organism evidence="1 2">
    <name type="scientific">Rhodocollybia butyracea</name>
    <dbReference type="NCBI Taxonomy" id="206335"/>
    <lineage>
        <taxon>Eukaryota</taxon>
        <taxon>Fungi</taxon>
        <taxon>Dikarya</taxon>
        <taxon>Basidiomycota</taxon>
        <taxon>Agaricomycotina</taxon>
        <taxon>Agaricomycetes</taxon>
        <taxon>Agaricomycetidae</taxon>
        <taxon>Agaricales</taxon>
        <taxon>Marasmiineae</taxon>
        <taxon>Omphalotaceae</taxon>
        <taxon>Rhodocollybia</taxon>
    </lineage>
</organism>
<name>A0A9P5TVN4_9AGAR</name>
<proteinExistence type="predicted"/>
<sequence>GAHTGKQDMKKQRGSTPDICRPYTLAHLFSLGFRHIKWDGVTPFPHIDSVGRIIGVLAGQPGSGYAAKLNNVFEEMMREGEGAGLGATSSEGAGARGWFPAFNCGVSMGMGNPHPVQLDPKNMKDILERLVGSKSVRRMAMYQNAAFSLWAPRVYEVYERTTNTIWDKMPGLRNNFPGRVLVPPHSTLV</sequence>
<evidence type="ECO:0000313" key="1">
    <source>
        <dbReference type="EMBL" id="KAF9019666.1"/>
    </source>
</evidence>
<feature type="non-terminal residue" evidence="1">
    <location>
        <position position="1"/>
    </location>
</feature>
<dbReference type="Proteomes" id="UP000772434">
    <property type="component" value="Unassembled WGS sequence"/>
</dbReference>
<dbReference type="OrthoDB" id="3031270at2759"/>
<keyword evidence="2" id="KW-1185">Reference proteome</keyword>